<dbReference type="Proteomes" id="UP000554235">
    <property type="component" value="Unassembled WGS sequence"/>
</dbReference>
<evidence type="ECO:0000313" key="2">
    <source>
        <dbReference type="Proteomes" id="UP000554235"/>
    </source>
</evidence>
<reference evidence="1 2" key="1">
    <citation type="submission" date="2020-01" db="EMBL/GenBank/DDBJ databases">
        <title>Identification and distribution of gene clusters putatively required for synthesis of sphingolipid metabolism inhibitors in phylogenetically diverse species of the filamentous fungus Fusarium.</title>
        <authorList>
            <person name="Kim H.-S."/>
            <person name="Busman M."/>
            <person name="Brown D.W."/>
            <person name="Divon H."/>
            <person name="Uhlig S."/>
            <person name="Proctor R.H."/>
        </authorList>
    </citation>
    <scope>NUCLEOTIDE SEQUENCE [LARGE SCALE GENOMIC DNA]</scope>
    <source>
        <strain evidence="1 2">NRRL 20459</strain>
    </source>
</reference>
<accession>A0A8H4PB64</accession>
<dbReference type="EMBL" id="JAADYS010000516">
    <property type="protein sequence ID" value="KAF4469124.1"/>
    <property type="molecule type" value="Genomic_DNA"/>
</dbReference>
<organism evidence="1 2">
    <name type="scientific">Fusarium albosuccineum</name>
    <dbReference type="NCBI Taxonomy" id="1237068"/>
    <lineage>
        <taxon>Eukaryota</taxon>
        <taxon>Fungi</taxon>
        <taxon>Dikarya</taxon>
        <taxon>Ascomycota</taxon>
        <taxon>Pezizomycotina</taxon>
        <taxon>Sordariomycetes</taxon>
        <taxon>Hypocreomycetidae</taxon>
        <taxon>Hypocreales</taxon>
        <taxon>Nectriaceae</taxon>
        <taxon>Fusarium</taxon>
        <taxon>Fusarium decemcellulare species complex</taxon>
    </lineage>
</organism>
<evidence type="ECO:0000313" key="1">
    <source>
        <dbReference type="EMBL" id="KAF4469124.1"/>
    </source>
</evidence>
<gene>
    <name evidence="1" type="ORF">FALBO_3995</name>
</gene>
<comment type="caution">
    <text evidence="1">The sequence shown here is derived from an EMBL/GenBank/DDBJ whole genome shotgun (WGS) entry which is preliminary data.</text>
</comment>
<sequence length="83" mass="8957">MFLPRGILGRLDRPGRKSRVSPVEERLDAFLPAEPGQGALGFLLAFPVANRVEGFREDVCYFGRAQDAATVGGAMADRSGDHP</sequence>
<proteinExistence type="predicted"/>
<keyword evidence="2" id="KW-1185">Reference proteome</keyword>
<name>A0A8H4PB64_9HYPO</name>
<protein>
    <submittedName>
        <fullName evidence="1">Uncharacterized protein</fullName>
    </submittedName>
</protein>
<dbReference type="AlphaFoldDB" id="A0A8H4PB64"/>